<dbReference type="NCBIfam" id="TIGR00756">
    <property type="entry name" value="PPR"/>
    <property type="match status" value="6"/>
</dbReference>
<evidence type="ECO:0008006" key="7">
    <source>
        <dbReference type="Google" id="ProtNLM"/>
    </source>
</evidence>
<evidence type="ECO:0000256" key="1">
    <source>
        <dbReference type="ARBA" id="ARBA00007626"/>
    </source>
</evidence>
<dbReference type="PANTHER" id="PTHR47936">
    <property type="entry name" value="PPR_LONG DOMAIN-CONTAINING PROTEIN"/>
    <property type="match status" value="1"/>
</dbReference>
<reference evidence="5" key="1">
    <citation type="submission" date="2024-03" db="EMBL/GenBank/DDBJ databases">
        <title>WGS assembly of Saponaria officinalis var. Norfolk2.</title>
        <authorList>
            <person name="Jenkins J."/>
            <person name="Shu S."/>
            <person name="Grimwood J."/>
            <person name="Barry K."/>
            <person name="Goodstein D."/>
            <person name="Schmutz J."/>
            <person name="Leebens-Mack J."/>
            <person name="Osbourn A."/>
        </authorList>
    </citation>
    <scope>NUCLEOTIDE SEQUENCE [LARGE SCALE GENOMIC DNA]</scope>
    <source>
        <strain evidence="5">JIC</strain>
    </source>
</reference>
<dbReference type="PANTHER" id="PTHR47936:SF1">
    <property type="entry name" value="PENTATRICOPEPTIDE REPEAT-CONTAINING PROTEIN GUN1, CHLOROPLASTIC"/>
    <property type="match status" value="1"/>
</dbReference>
<comment type="caution">
    <text evidence="5">The sequence shown here is derived from an EMBL/GenBank/DDBJ whole genome shotgun (WGS) entry which is preliminary data.</text>
</comment>
<dbReference type="SUPFAM" id="SSF81901">
    <property type="entry name" value="HCP-like"/>
    <property type="match status" value="1"/>
</dbReference>
<organism evidence="5 6">
    <name type="scientific">Saponaria officinalis</name>
    <name type="common">Common soapwort</name>
    <name type="synonym">Lychnis saponaria</name>
    <dbReference type="NCBI Taxonomy" id="3572"/>
    <lineage>
        <taxon>Eukaryota</taxon>
        <taxon>Viridiplantae</taxon>
        <taxon>Streptophyta</taxon>
        <taxon>Embryophyta</taxon>
        <taxon>Tracheophyta</taxon>
        <taxon>Spermatophyta</taxon>
        <taxon>Magnoliopsida</taxon>
        <taxon>eudicotyledons</taxon>
        <taxon>Gunneridae</taxon>
        <taxon>Pentapetalae</taxon>
        <taxon>Caryophyllales</taxon>
        <taxon>Caryophyllaceae</taxon>
        <taxon>Caryophylleae</taxon>
        <taxon>Saponaria</taxon>
    </lineage>
</organism>
<dbReference type="Pfam" id="PF01535">
    <property type="entry name" value="PPR"/>
    <property type="match status" value="1"/>
</dbReference>
<keyword evidence="2" id="KW-0677">Repeat</keyword>
<dbReference type="Pfam" id="PF13812">
    <property type="entry name" value="PPR_3"/>
    <property type="match status" value="1"/>
</dbReference>
<dbReference type="EMBL" id="JBDFQZ010000001">
    <property type="protein sequence ID" value="KAK9755070.1"/>
    <property type="molecule type" value="Genomic_DNA"/>
</dbReference>
<dbReference type="Pfam" id="PF13041">
    <property type="entry name" value="PPR_2"/>
    <property type="match status" value="2"/>
</dbReference>
<evidence type="ECO:0000256" key="4">
    <source>
        <dbReference type="SAM" id="MobiDB-lite"/>
    </source>
</evidence>
<dbReference type="InterPro" id="IPR011990">
    <property type="entry name" value="TPR-like_helical_dom_sf"/>
</dbReference>
<feature type="region of interest" description="Disordered" evidence="4">
    <location>
        <begin position="42"/>
        <end position="66"/>
    </location>
</feature>
<feature type="repeat" description="PPR" evidence="3">
    <location>
        <begin position="325"/>
        <end position="359"/>
    </location>
</feature>
<protein>
    <recommendedName>
        <fullName evidence="7">Pentatricopeptide repeat-containing protein</fullName>
    </recommendedName>
</protein>
<comment type="similarity">
    <text evidence="1">Belongs to the PPR family. P subfamily.</text>
</comment>
<gene>
    <name evidence="5" type="ORF">RND81_01G000500</name>
</gene>
<feature type="repeat" description="PPR" evidence="3">
    <location>
        <begin position="430"/>
        <end position="464"/>
    </location>
</feature>
<feature type="repeat" description="PPR" evidence="3">
    <location>
        <begin position="290"/>
        <end position="324"/>
    </location>
</feature>
<dbReference type="GO" id="GO:0010019">
    <property type="term" value="P:chloroplast-nucleus signaling pathway"/>
    <property type="evidence" value="ECO:0007669"/>
    <property type="project" value="TreeGrafter"/>
</dbReference>
<dbReference type="GO" id="GO:0031930">
    <property type="term" value="P:mitochondria-nucleus signaling pathway"/>
    <property type="evidence" value="ECO:0007669"/>
    <property type="project" value="TreeGrafter"/>
</dbReference>
<dbReference type="InterPro" id="IPR002885">
    <property type="entry name" value="PPR_rpt"/>
</dbReference>
<feature type="repeat" description="PPR" evidence="3">
    <location>
        <begin position="185"/>
        <end position="219"/>
    </location>
</feature>
<keyword evidence="6" id="KW-1185">Reference proteome</keyword>
<dbReference type="Proteomes" id="UP001443914">
    <property type="component" value="Unassembled WGS sequence"/>
</dbReference>
<dbReference type="AlphaFoldDB" id="A0AAW1N4X7"/>
<sequence length="683" mass="78198">MESLQSSFLPPTLELQGCPLKTRRVPQFTGIRCGVSADPWTLSDGSNLDKPKPRSKRAKNPLSDDNARRIIKGKSRYLSSLRRNQGPRAQTPRWVRRSPEQMVQYLMDDRNGHLYGKHVSAAIQAVRSLSQKQEGSYDMRKVMSSFVAKLTFREMCVVLKEQRGWRQVRDFFAWMKLQQLCYRPSAIAYTIVLRAYGQVGKITLAEETFLEMLDAGCQPDEIACGTMLCTYARWGRHHPMLSFYSALQQRGVLLSLSVFNFMLSSLHKKSLHQHVILIYNHMAAQKVVPNHFTFTLVISSLLKLGLLLDAFSIFDTMKKLGFAPEEVTYSLLISSYVKAANSDQALRLYQDMRSLDIIPSNFTCASLLTLYYKNRDYSKALSLFSEMERYKIQVDEVIYGLLVRIYGKLGLYDDAEKTFEEAQRLGLLRDEKTYNAMAQVYLSAKMYTKALHTMEMMRSQNIRLSRFAYIILFKCYVMKDDLESAELAFQSLSSTGIPDTRSCSDMLYIYCRQNLFDKAKNFTLQIRKDNVVFDEELCWKVMKVYSKEGMRVEAEQFIEEISQSEPLKNTKFVRTLYITSLSEHGKVEKETGSLATSGVLDPNALELMLCLYLACGDDIKTGYTLDLLLEASDGVFLANRLVGKIIHGGDAFRAEILLGLLIKRDVAGKKYVCRCGRFCRLWC</sequence>
<name>A0AAW1N4X7_SAPOF</name>
<feature type="repeat" description="PPR" evidence="3">
    <location>
        <begin position="395"/>
        <end position="429"/>
    </location>
</feature>
<dbReference type="GO" id="GO:0009507">
    <property type="term" value="C:chloroplast"/>
    <property type="evidence" value="ECO:0007669"/>
    <property type="project" value="TreeGrafter"/>
</dbReference>
<evidence type="ECO:0000313" key="5">
    <source>
        <dbReference type="EMBL" id="KAK9755070.1"/>
    </source>
</evidence>
<proteinExistence type="inferred from homology"/>
<evidence type="ECO:0000256" key="3">
    <source>
        <dbReference type="PROSITE-ProRule" id="PRU00708"/>
    </source>
</evidence>
<dbReference type="PROSITE" id="PS51375">
    <property type="entry name" value="PPR"/>
    <property type="match status" value="6"/>
</dbReference>
<evidence type="ECO:0000256" key="2">
    <source>
        <dbReference type="ARBA" id="ARBA00022737"/>
    </source>
</evidence>
<dbReference type="Gene3D" id="1.25.40.10">
    <property type="entry name" value="Tetratricopeptide repeat domain"/>
    <property type="match status" value="4"/>
</dbReference>
<evidence type="ECO:0000313" key="6">
    <source>
        <dbReference type="Proteomes" id="UP001443914"/>
    </source>
</evidence>
<feature type="repeat" description="PPR" evidence="3">
    <location>
        <begin position="360"/>
        <end position="394"/>
    </location>
</feature>
<accession>A0AAW1N4X7</accession>